<keyword evidence="2" id="KW-1185">Reference proteome</keyword>
<organism evidence="1 2">
    <name type="scientific">Yersinia bercovieri ATCC 43970</name>
    <dbReference type="NCBI Taxonomy" id="349968"/>
    <lineage>
        <taxon>Bacteria</taxon>
        <taxon>Pseudomonadati</taxon>
        <taxon>Pseudomonadota</taxon>
        <taxon>Gammaproteobacteria</taxon>
        <taxon>Enterobacterales</taxon>
        <taxon>Yersiniaceae</taxon>
        <taxon>Yersinia</taxon>
    </lineage>
</organism>
<reference evidence="1" key="1">
    <citation type="submission" date="2008-12" db="EMBL/GenBank/DDBJ databases">
        <title>Annotation of the Yersinia bercovieri ATCC 43970 genome.</title>
        <authorList>
            <person name="Read T.D."/>
            <person name="Akmal A."/>
            <person name="Bishop-Lilly K."/>
            <person name="Chen P.E."/>
            <person name="Cook C."/>
            <person name="Kiley M.P."/>
            <person name="Lentz S."/>
            <person name="Mateczun A."/>
            <person name="Nagarajan N."/>
            <person name="Nolan N."/>
            <person name="Osborne B.I."/>
            <person name="Pop M."/>
            <person name="Sozhamannan S."/>
            <person name="Stewart A.C."/>
            <person name="Sulakvelidze A."/>
            <person name="Thomason B."/>
            <person name="Willner K."/>
            <person name="Zwick M.E."/>
        </authorList>
    </citation>
    <scope>NUCLEOTIDE SEQUENCE [LARGE SCALE GENOMIC DNA]</scope>
    <source>
        <strain evidence="1">ATCC 43970</strain>
    </source>
</reference>
<comment type="caution">
    <text evidence="1">The sequence shown here is derived from an EMBL/GenBank/DDBJ whole genome shotgun (WGS) entry which is preliminary data.</text>
</comment>
<gene>
    <name evidence="1" type="ORF">yberc0001_4750</name>
</gene>
<accession>A0ABM9XVT8</accession>
<proteinExistence type="predicted"/>
<name>A0ABM9XVT8_YERBE</name>
<evidence type="ECO:0000313" key="2">
    <source>
        <dbReference type="Proteomes" id="UP000010319"/>
    </source>
</evidence>
<sequence>MAINKALYVIKLHLVPVMVGIGALNRANLCNYTTKNSFALRKNDVELQM</sequence>
<protein>
    <submittedName>
        <fullName evidence="1">Uncharacterized protein</fullName>
    </submittedName>
</protein>
<dbReference type="EMBL" id="AALC02000054">
    <property type="protein sequence ID" value="EEQ05506.1"/>
    <property type="molecule type" value="Genomic_DNA"/>
</dbReference>
<dbReference type="Proteomes" id="UP000010319">
    <property type="component" value="Unassembled WGS sequence"/>
</dbReference>
<evidence type="ECO:0000313" key="1">
    <source>
        <dbReference type="EMBL" id="EEQ05506.1"/>
    </source>
</evidence>